<evidence type="ECO:0000256" key="1">
    <source>
        <dbReference type="ARBA" id="ARBA00001928"/>
    </source>
</evidence>
<dbReference type="Proteomes" id="UP000287233">
    <property type="component" value="Chromosome"/>
</dbReference>
<dbReference type="PIRSF" id="PIRSF005216">
    <property type="entry name" value="Pyruvoyl-dep_arg_deCO2ase"/>
    <property type="match status" value="1"/>
</dbReference>
<dbReference type="SFLD" id="SFLDG01170">
    <property type="entry name" value="Pyruvoyl-dependent_arginine_de"/>
    <property type="match status" value="1"/>
</dbReference>
<evidence type="ECO:0000256" key="6">
    <source>
        <dbReference type="ARBA" id="ARBA00023239"/>
    </source>
</evidence>
<dbReference type="InterPro" id="IPR002724">
    <property type="entry name" value="Pyruvoyl-dep_arg_deCO2ase"/>
</dbReference>
<dbReference type="GO" id="GO:0006527">
    <property type="term" value="P:L-arginine catabolic process"/>
    <property type="evidence" value="ECO:0007669"/>
    <property type="project" value="InterPro"/>
</dbReference>
<proteinExistence type="inferred from homology"/>
<dbReference type="InterPro" id="IPR016104">
    <property type="entry name" value="Pyr-dep_his/arg-deCO2ase"/>
</dbReference>
<dbReference type="Gene3D" id="3.50.20.10">
    <property type="entry name" value="Pyruvoyl-Dependent Histidine Decarboxylase, subunit B"/>
    <property type="match status" value="1"/>
</dbReference>
<comment type="cofactor">
    <cofactor evidence="1">
        <name>pyruvate</name>
        <dbReference type="ChEBI" id="CHEBI:15361"/>
    </cofactor>
</comment>
<evidence type="ECO:0000313" key="10">
    <source>
        <dbReference type="Proteomes" id="UP000287233"/>
    </source>
</evidence>
<evidence type="ECO:0000256" key="7">
    <source>
        <dbReference type="ARBA" id="ARBA00023317"/>
    </source>
</evidence>
<reference evidence="10" key="1">
    <citation type="submission" date="2018-12" db="EMBL/GenBank/DDBJ databases">
        <title>Complete genome sequence of an uncultured bacterium of the candidate phylum Bipolaricaulota.</title>
        <authorList>
            <person name="Kadnikov V.V."/>
            <person name="Mardanov A.V."/>
            <person name="Beletsky A.V."/>
            <person name="Frank Y.A."/>
            <person name="Karnachuk O.V."/>
            <person name="Ravin N.V."/>
        </authorList>
    </citation>
    <scope>NUCLEOTIDE SEQUENCE [LARGE SCALE GENOMIC DNA]</scope>
</reference>
<name>A0A410FV27_BIPS1</name>
<dbReference type="KEGG" id="bih:BIP78_1088"/>
<dbReference type="HAMAP" id="MF_01404">
    <property type="entry name" value="PvlArgDC"/>
    <property type="match status" value="1"/>
</dbReference>
<evidence type="ECO:0000256" key="8">
    <source>
        <dbReference type="ARBA" id="ARBA00049309"/>
    </source>
</evidence>
<organism evidence="9 10">
    <name type="scientific">Bipolaricaulis sibiricus</name>
    <dbReference type="NCBI Taxonomy" id="2501609"/>
    <lineage>
        <taxon>Bacteria</taxon>
        <taxon>Candidatus Bipolaricaulota</taxon>
        <taxon>Candidatus Bipolaricaulia</taxon>
        <taxon>Candidatus Bipolaricaulales</taxon>
        <taxon>Candidatus Bipolaricaulaceae</taxon>
        <taxon>Candidatus Bipolaricaulis</taxon>
    </lineage>
</organism>
<protein>
    <recommendedName>
        <fullName evidence="4">Pyruvoyl-dependent arginine decarboxylase AaxB</fullName>
        <ecNumber evidence="3">4.1.1.19</ecNumber>
    </recommendedName>
</protein>
<dbReference type="EMBL" id="CP034928">
    <property type="protein sequence ID" value="QAA76854.1"/>
    <property type="molecule type" value="Genomic_DNA"/>
</dbReference>
<evidence type="ECO:0000256" key="3">
    <source>
        <dbReference type="ARBA" id="ARBA00012426"/>
    </source>
</evidence>
<dbReference type="Pfam" id="PF01862">
    <property type="entry name" value="PvlArgDC"/>
    <property type="match status" value="1"/>
</dbReference>
<keyword evidence="7" id="KW-0670">Pyruvate</keyword>
<dbReference type="NCBIfam" id="TIGR00286">
    <property type="entry name" value="pyruvoyl-dependent arginine decarboxylase"/>
    <property type="match status" value="1"/>
</dbReference>
<keyword evidence="5" id="KW-0210">Decarboxylase</keyword>
<dbReference type="GO" id="GO:0008792">
    <property type="term" value="F:arginine decarboxylase activity"/>
    <property type="evidence" value="ECO:0007669"/>
    <property type="project" value="UniProtKB-EC"/>
</dbReference>
<evidence type="ECO:0000256" key="4">
    <source>
        <dbReference type="ARBA" id="ARBA00014727"/>
    </source>
</evidence>
<dbReference type="SUPFAM" id="SSF56271">
    <property type="entry name" value="Pyruvoyl-dependent histidine and arginine decarboxylases"/>
    <property type="match status" value="1"/>
</dbReference>
<evidence type="ECO:0000256" key="5">
    <source>
        <dbReference type="ARBA" id="ARBA00022793"/>
    </source>
</evidence>
<keyword evidence="6" id="KW-0456">Lyase</keyword>
<gene>
    <name evidence="9" type="ORF">BIP78_1088</name>
</gene>
<dbReference type="AlphaFoldDB" id="A0A410FV27"/>
<sequence>MGMVPIIPRRVFFTRGVGRHKEELRSFELALRDAGIEKLNLVHVSSILPPACKVVSRTEGLKSLASGQVVFCVFSRCASNEPHRLIAASVGCAIPADREAYGYLSEYTSFGKKEKQAGDHAEDLAASMLASTLGIEFDDELVWDAKKEIWKISGKIVRTMNITQSAVVDSKGYTTVIAAAVFLP</sequence>
<dbReference type="PANTHER" id="PTHR40438">
    <property type="entry name" value="PYRUVOYL-DEPENDENT ARGININE DECARBOXYLASE"/>
    <property type="match status" value="1"/>
</dbReference>
<evidence type="ECO:0000256" key="2">
    <source>
        <dbReference type="ARBA" id="ARBA00008611"/>
    </source>
</evidence>
<comment type="catalytic activity">
    <reaction evidence="8">
        <text>L-arginine + H(+) = agmatine + CO2</text>
        <dbReference type="Rhea" id="RHEA:17641"/>
        <dbReference type="ChEBI" id="CHEBI:15378"/>
        <dbReference type="ChEBI" id="CHEBI:16526"/>
        <dbReference type="ChEBI" id="CHEBI:32682"/>
        <dbReference type="ChEBI" id="CHEBI:58145"/>
        <dbReference type="EC" id="4.1.1.19"/>
    </reaction>
</comment>
<accession>A0A410FV27</accession>
<evidence type="ECO:0000313" key="9">
    <source>
        <dbReference type="EMBL" id="QAA76854.1"/>
    </source>
</evidence>
<dbReference type="PANTHER" id="PTHR40438:SF1">
    <property type="entry name" value="PYRUVOYL-DEPENDENT ARGININE DECARBOXYLASE"/>
    <property type="match status" value="1"/>
</dbReference>
<comment type="similarity">
    <text evidence="2">Belongs to the pyruvoyl-dependent arginine decarboxylase family.</text>
</comment>
<dbReference type="EC" id="4.1.1.19" evidence="3"/>
<dbReference type="NCBIfam" id="NF009064">
    <property type="entry name" value="PRK12398.1"/>
    <property type="match status" value="1"/>
</dbReference>
<dbReference type="InterPro" id="IPR016105">
    <property type="entry name" value="Pyr-dep_his/arg-deCO2ase_sand"/>
</dbReference>
<dbReference type="SFLD" id="SFLDS00055">
    <property type="entry name" value="Pyruvoyl-Dependent_Histidine/A"/>
    <property type="match status" value="1"/>
</dbReference>